<proteinExistence type="inferred from homology"/>
<evidence type="ECO:0000256" key="5">
    <source>
        <dbReference type="ARBA" id="ARBA00023136"/>
    </source>
</evidence>
<evidence type="ECO:0000313" key="8">
    <source>
        <dbReference type="Proteomes" id="UP000034789"/>
    </source>
</evidence>
<accession>A0A0G1YWT4</accession>
<reference evidence="7 8" key="1">
    <citation type="journal article" date="2015" name="Nature">
        <title>rRNA introns, odd ribosomes, and small enigmatic genomes across a large radiation of phyla.</title>
        <authorList>
            <person name="Brown C.T."/>
            <person name="Hug L.A."/>
            <person name="Thomas B.C."/>
            <person name="Sharon I."/>
            <person name="Castelle C.J."/>
            <person name="Singh A."/>
            <person name="Wilkins M.J."/>
            <person name="Williams K.H."/>
            <person name="Banfield J.F."/>
        </authorList>
    </citation>
    <scope>NUCLEOTIDE SEQUENCE [LARGE SCALE GENOMIC DNA]</scope>
</reference>
<gene>
    <name evidence="7" type="ORF">UY98_C0002G0023</name>
</gene>
<sequence length="271" mass="29712">MFPALLITLRETLEAAIVVGIVLTFLAKTDQSVFKRYVWSGVGIGIFAAVLLALGLELFYAGFEGATEAIFEGVLMFVTAGFITWMIMWVHRQKDVARKLKEQVAHHVSKNYGIGIAVLVAVAVWREGVETVLYLKSSSILGQSGQFIGAILGIAAAIMLAYILFRFALRADLSVVFNVTSVFLIMFAAGLVAHGVHEFQEVGFLPVFAFDPVLNLSSILDHRGTLGSFLRILFGYTATPTLLEISAYATSIAFILWLKRFTDRLLLAKIA</sequence>
<feature type="transmembrane region" description="Helical" evidence="6">
    <location>
        <begin position="232"/>
        <end position="258"/>
    </location>
</feature>
<keyword evidence="3 6" id="KW-0812">Transmembrane</keyword>
<evidence type="ECO:0000313" key="7">
    <source>
        <dbReference type="EMBL" id="KKW47928.1"/>
    </source>
</evidence>
<feature type="transmembrane region" description="Helical" evidence="6">
    <location>
        <begin position="111"/>
        <end position="127"/>
    </location>
</feature>
<keyword evidence="5 6" id="KW-0472">Membrane</keyword>
<dbReference type="PANTHER" id="PTHR31632:SF2">
    <property type="entry name" value="PLASMA MEMBRANE IRON PERMEASE"/>
    <property type="match status" value="1"/>
</dbReference>
<dbReference type="InterPro" id="IPR004923">
    <property type="entry name" value="FTR1/Fip1/EfeU"/>
</dbReference>
<evidence type="ECO:0000256" key="1">
    <source>
        <dbReference type="ARBA" id="ARBA00004141"/>
    </source>
</evidence>
<comment type="caution">
    <text evidence="7">The sequence shown here is derived from an EMBL/GenBank/DDBJ whole genome shotgun (WGS) entry which is preliminary data.</text>
</comment>
<dbReference type="GO" id="GO:0015093">
    <property type="term" value="F:ferrous iron transmembrane transporter activity"/>
    <property type="evidence" value="ECO:0007669"/>
    <property type="project" value="TreeGrafter"/>
</dbReference>
<comment type="similarity">
    <text evidence="2">Belongs to the oxidase-dependent Fe transporter (OFeT) (TC 9.A.10.1) family.</text>
</comment>
<organism evidence="7 8">
    <name type="scientific">Candidatus Kaiserbacteria bacterium GW2011_GWA2_58_9</name>
    <dbReference type="NCBI Taxonomy" id="1618672"/>
    <lineage>
        <taxon>Bacteria</taxon>
        <taxon>Candidatus Kaiseribacteriota</taxon>
    </lineage>
</organism>
<evidence type="ECO:0000256" key="3">
    <source>
        <dbReference type="ARBA" id="ARBA00022692"/>
    </source>
</evidence>
<name>A0A0G1YWT4_9BACT</name>
<feature type="transmembrane region" description="Helical" evidence="6">
    <location>
        <begin position="69"/>
        <end position="90"/>
    </location>
</feature>
<evidence type="ECO:0000256" key="4">
    <source>
        <dbReference type="ARBA" id="ARBA00022989"/>
    </source>
</evidence>
<feature type="transmembrane region" description="Helical" evidence="6">
    <location>
        <begin position="38"/>
        <end position="63"/>
    </location>
</feature>
<feature type="transmembrane region" description="Helical" evidence="6">
    <location>
        <begin position="147"/>
        <end position="168"/>
    </location>
</feature>
<evidence type="ECO:0000256" key="2">
    <source>
        <dbReference type="ARBA" id="ARBA00008333"/>
    </source>
</evidence>
<dbReference type="AlphaFoldDB" id="A0A0G1YWT4"/>
<dbReference type="GO" id="GO:0033573">
    <property type="term" value="C:high-affinity iron permease complex"/>
    <property type="evidence" value="ECO:0007669"/>
    <property type="project" value="InterPro"/>
</dbReference>
<dbReference type="EMBL" id="LCSD01000002">
    <property type="protein sequence ID" value="KKW47928.1"/>
    <property type="molecule type" value="Genomic_DNA"/>
</dbReference>
<keyword evidence="4 6" id="KW-1133">Transmembrane helix</keyword>
<feature type="transmembrane region" description="Helical" evidence="6">
    <location>
        <begin position="175"/>
        <end position="196"/>
    </location>
</feature>
<dbReference type="Pfam" id="PF03239">
    <property type="entry name" value="FTR1"/>
    <property type="match status" value="1"/>
</dbReference>
<dbReference type="Proteomes" id="UP000034789">
    <property type="component" value="Unassembled WGS sequence"/>
</dbReference>
<dbReference type="PANTHER" id="PTHR31632">
    <property type="entry name" value="IRON TRANSPORTER FTH1"/>
    <property type="match status" value="1"/>
</dbReference>
<protein>
    <submittedName>
        <fullName evidence="7">Iron permease FTR1</fullName>
    </submittedName>
</protein>
<evidence type="ECO:0000256" key="6">
    <source>
        <dbReference type="SAM" id="Phobius"/>
    </source>
</evidence>
<comment type="subcellular location">
    <subcellularLocation>
        <location evidence="1">Membrane</location>
        <topology evidence="1">Multi-pass membrane protein</topology>
    </subcellularLocation>
</comment>